<dbReference type="KEGG" id="cpyr:CYJ47_12140"/>
<sequence length="256" mass="28089">MATSFLESLGLDPDPDTNFELMNSAQVLGMDMRESPVNDISVWGVYPDPSGANFGFFVTSDEVQTDFYSVRGTRGQRATVTRLTPGLAEVQPVSEDDEPLTRLLVAVDDPALYPPTEIILEEYFIGAIAEEMTVFDSVDEWKEHQEPIKVGEGLPEGVGQELYLGPGFVTSPWIFALAEDPDQLDRANPIAILNAECETVELVTNELTGKKWYRVEISCGFPLTLALPADTTPAPHPGSMVEGEVFLTGSTGHWYQ</sequence>
<dbReference type="AlphaFoldDB" id="A0AAF0YRA6"/>
<protein>
    <submittedName>
        <fullName evidence="1">Uncharacterized protein</fullName>
    </submittedName>
</protein>
<name>A0AAF0YRA6_9CORY</name>
<evidence type="ECO:0000313" key="2">
    <source>
        <dbReference type="Proteomes" id="UP000234560"/>
    </source>
</evidence>
<reference evidence="1" key="1">
    <citation type="submission" date="2017-12" db="EMBL/GenBank/DDBJ databases">
        <authorList>
            <person name="Thomas-White K."/>
            <person name="Wolfe A.J."/>
        </authorList>
    </citation>
    <scope>NUCLEOTIDE SEQUENCE</scope>
    <source>
        <strain evidence="1">UMB0763</strain>
    </source>
</reference>
<dbReference type="Proteomes" id="UP000234560">
    <property type="component" value="Chromosome"/>
</dbReference>
<gene>
    <name evidence="1" type="ORF">CYJ47_12140</name>
</gene>
<dbReference type="RefSeq" id="WP_101679493.1">
    <property type="nucleotide sequence ID" value="NZ_CAUPGZ010000018.1"/>
</dbReference>
<accession>A0AAF0YRA6</accession>
<reference evidence="1" key="2">
    <citation type="submission" date="2023-10" db="EMBL/GenBank/DDBJ databases">
        <authorList>
            <person name="Choi B."/>
        </authorList>
    </citation>
    <scope>NUCLEOTIDE SEQUENCE</scope>
    <source>
        <strain evidence="1">UMB0763</strain>
    </source>
</reference>
<organism evidence="1 2">
    <name type="scientific">Corynebacterium pyruviciproducens</name>
    <dbReference type="NCBI Taxonomy" id="598660"/>
    <lineage>
        <taxon>Bacteria</taxon>
        <taxon>Bacillati</taxon>
        <taxon>Actinomycetota</taxon>
        <taxon>Actinomycetes</taxon>
        <taxon>Mycobacteriales</taxon>
        <taxon>Corynebacteriaceae</taxon>
        <taxon>Corynebacterium</taxon>
    </lineage>
</organism>
<proteinExistence type="predicted"/>
<evidence type="ECO:0000313" key="1">
    <source>
        <dbReference type="EMBL" id="WOT01982.1"/>
    </source>
</evidence>
<dbReference type="EMBL" id="CP136958">
    <property type="protein sequence ID" value="WOT01982.1"/>
    <property type="molecule type" value="Genomic_DNA"/>
</dbReference>